<dbReference type="KEGG" id="scm:SCHCO_02503570"/>
<dbReference type="VEuPathDB" id="FungiDB:SCHCODRAFT_02503570"/>
<proteinExistence type="predicted"/>
<protein>
    <submittedName>
        <fullName evidence="2">Uncharacterized protein</fullName>
    </submittedName>
</protein>
<evidence type="ECO:0000313" key="3">
    <source>
        <dbReference type="Proteomes" id="UP000007431"/>
    </source>
</evidence>
<dbReference type="InParanoid" id="D8Q4N9"/>
<dbReference type="GeneID" id="9589656"/>
<gene>
    <name evidence="2" type="ORF">SCHCODRAFT_108947</name>
</gene>
<dbReference type="STRING" id="578458.D8Q4N9"/>
<dbReference type="Proteomes" id="UP000007431">
    <property type="component" value="Unassembled WGS sequence"/>
</dbReference>
<accession>D8Q4N9</accession>
<evidence type="ECO:0000313" key="2">
    <source>
        <dbReference type="EMBL" id="EFI97270.1"/>
    </source>
</evidence>
<feature type="region of interest" description="Disordered" evidence="1">
    <location>
        <begin position="509"/>
        <end position="533"/>
    </location>
</feature>
<feature type="compositionally biased region" description="Polar residues" evidence="1">
    <location>
        <begin position="511"/>
        <end position="525"/>
    </location>
</feature>
<dbReference type="EMBL" id="GL377306">
    <property type="protein sequence ID" value="EFI97270.1"/>
    <property type="molecule type" value="Genomic_DNA"/>
</dbReference>
<reference evidence="2 3" key="1">
    <citation type="journal article" date="2010" name="Nat. Biotechnol.">
        <title>Genome sequence of the model mushroom Schizophyllum commune.</title>
        <authorList>
            <person name="Ohm R.A."/>
            <person name="de Jong J.F."/>
            <person name="Lugones L.G."/>
            <person name="Aerts A."/>
            <person name="Kothe E."/>
            <person name="Stajich J.E."/>
            <person name="de Vries R.P."/>
            <person name="Record E."/>
            <person name="Levasseur A."/>
            <person name="Baker S.E."/>
            <person name="Bartholomew K.A."/>
            <person name="Coutinho P.M."/>
            <person name="Erdmann S."/>
            <person name="Fowler T.J."/>
            <person name="Gathman A.C."/>
            <person name="Lombard V."/>
            <person name="Henrissat B."/>
            <person name="Knabe N."/>
            <person name="Kuees U."/>
            <person name="Lilly W.W."/>
            <person name="Lindquist E."/>
            <person name="Lucas S."/>
            <person name="Magnuson J.K."/>
            <person name="Piumi F."/>
            <person name="Raudaskoski M."/>
            <person name="Salamov A."/>
            <person name="Schmutz J."/>
            <person name="Schwarze F.W.M.R."/>
            <person name="vanKuyk P.A."/>
            <person name="Horton J.S."/>
            <person name="Grigoriev I.V."/>
            <person name="Woesten H.A.B."/>
        </authorList>
    </citation>
    <scope>NUCLEOTIDE SEQUENCE [LARGE SCALE GENOMIC DNA]</scope>
    <source>
        <strain evidence="3">H4-8 / FGSC 9210</strain>
    </source>
</reference>
<sequence length="1037" mass="114528">MQEEIRPAAEIPVVFEAESSTAASDRSSALALREQAPERKQAHALHLILPFDSEPIPGALVEDALDTISQMMPDHSFLFPVRKYRAVMQNCDWDVRLLAPQERVLTTCLLAFASLVSVNPFYVGHDANGHKFPDTHLRWEKVNSGYMEAIDIREIGRRRRPICTRFYGEAVRQAHQDGITSFASKENAVSCILLNMLDVIYDPQTSMPWANAAIWQLRTICEQVATDIFRGATPRGTSEVVERIQYRASMSAIAACCVSKGKSMPFSPHDEAVIAGPEPKNIDDLLAKIADYSRHHAVVDSLNSIGARYIRLTRDALENIVGVVALHEPLDELEVSRHVSAVEQSFTTVSRFRRFIQSLGDERELRLCLYSTSATYTSLAVALYHTLRRRLSESAVSATGQAARLIALCRRSRAIAARYVVEAVNDLRGLIAAHWLGWFTAFRFEAWAEILLNDKNGEALDENEVSEEERLGTLMSLREMLQFSLFIGIERPQIVAAITSELDPLRAGFSGLSSEPQQSPQTGNNTTASPSSSLLSDALSFASTPTFPTDVPMLSGDQSAPSAHPAVTPAIRLSPLLAHLPLFFITHPRPVLISSSEKSRRSYTNMMSLHGDTHPIFPPELICMVVENLVAEKDIPSLRQCALSLRCALPTVRRCLFALIILHVKVSPKPSTLITDGRAQATPAQRLLEVVTTAPPLAGYVRGLYLDINIATGVRARDDPGDAVPPLLALFRHLECMEICAVSSHEDEPEIPLRIVAAIDHPSLTTLRLSSVIFPVSAFDKLSALQNVILFDAVLVYEVNDHPTQSLVCPKVEQLGVSTRFGGGIQDFYSPLFFISPPPYFCHLVYLDVRNVLEGYPNIISILHACSGTLQYLDLPCPVGVASIAGQQLSMLKSLRRLAVYQTFMSTSIHGWLRESLETICVPHLSLVLVLEEPGEDIQATIDMYAFLQSQAQDWRLLDRITSGDVVRYDSVKIRVLSAMGPDPEVPDTLYCFYNCDRATALLLELLENTAEKSALSVSIDGHPGAEVPRSARVEVA</sequence>
<name>D8Q4N9_SCHCM</name>
<evidence type="ECO:0000256" key="1">
    <source>
        <dbReference type="SAM" id="MobiDB-lite"/>
    </source>
</evidence>
<dbReference type="SUPFAM" id="SSF52047">
    <property type="entry name" value="RNI-like"/>
    <property type="match status" value="1"/>
</dbReference>
<dbReference type="HOGENOM" id="CLU_293228_0_0_1"/>
<dbReference type="OrthoDB" id="2745898at2759"/>
<feature type="non-terminal residue" evidence="2">
    <location>
        <position position="1037"/>
    </location>
</feature>
<dbReference type="AlphaFoldDB" id="D8Q4N9"/>
<organism evidence="3">
    <name type="scientific">Schizophyllum commune (strain H4-8 / FGSC 9210)</name>
    <name type="common">Split gill fungus</name>
    <dbReference type="NCBI Taxonomy" id="578458"/>
    <lineage>
        <taxon>Eukaryota</taxon>
        <taxon>Fungi</taxon>
        <taxon>Dikarya</taxon>
        <taxon>Basidiomycota</taxon>
        <taxon>Agaricomycotina</taxon>
        <taxon>Agaricomycetes</taxon>
        <taxon>Agaricomycetidae</taxon>
        <taxon>Agaricales</taxon>
        <taxon>Schizophyllaceae</taxon>
        <taxon>Schizophyllum</taxon>
    </lineage>
</organism>
<dbReference type="RefSeq" id="XP_003032173.1">
    <property type="nucleotide sequence ID" value="XM_003032127.1"/>
</dbReference>
<keyword evidence="3" id="KW-1185">Reference proteome</keyword>